<keyword evidence="3 7" id="KW-0813">Transport</keyword>
<evidence type="ECO:0000256" key="5">
    <source>
        <dbReference type="ARBA" id="ARBA00022927"/>
    </source>
</evidence>
<dbReference type="GO" id="GO:0006886">
    <property type="term" value="P:intracellular protein transport"/>
    <property type="evidence" value="ECO:0007669"/>
    <property type="project" value="UniProtKB-UniRule"/>
</dbReference>
<dbReference type="InterPro" id="IPR011990">
    <property type="entry name" value="TPR-like_helical_dom_sf"/>
</dbReference>
<evidence type="ECO:0000256" key="6">
    <source>
        <dbReference type="ARBA" id="ARBA00023136"/>
    </source>
</evidence>
<keyword evidence="5 7" id="KW-0653">Protein transport</keyword>
<dbReference type="GO" id="GO:0019905">
    <property type="term" value="F:syntaxin binding"/>
    <property type="evidence" value="ECO:0007669"/>
    <property type="project" value="TreeGrafter"/>
</dbReference>
<dbReference type="SUPFAM" id="SSF48452">
    <property type="entry name" value="TPR-like"/>
    <property type="match status" value="1"/>
</dbReference>
<evidence type="ECO:0000256" key="4">
    <source>
        <dbReference type="ARBA" id="ARBA00022892"/>
    </source>
</evidence>
<dbReference type="InterPro" id="IPR000744">
    <property type="entry name" value="NSF_attach"/>
</dbReference>
<dbReference type="Proteomes" id="UP000193411">
    <property type="component" value="Unassembled WGS sequence"/>
</dbReference>
<dbReference type="PANTHER" id="PTHR13768:SF8">
    <property type="entry name" value="ALPHA-SOLUBLE NSF ATTACHMENT PROTEIN"/>
    <property type="match status" value="1"/>
</dbReference>
<evidence type="ECO:0000256" key="2">
    <source>
        <dbReference type="ARBA" id="ARBA00010050"/>
    </source>
</evidence>
<dbReference type="GO" id="GO:0005774">
    <property type="term" value="C:vacuolar membrane"/>
    <property type="evidence" value="ECO:0007669"/>
    <property type="project" value="TreeGrafter"/>
</dbReference>
<evidence type="ECO:0000256" key="7">
    <source>
        <dbReference type="RuleBase" id="RU367013"/>
    </source>
</evidence>
<dbReference type="STRING" id="765915.A0A1Y2I3F3"/>
<organism evidence="8 9">
    <name type="scientific">Catenaria anguillulae PL171</name>
    <dbReference type="NCBI Taxonomy" id="765915"/>
    <lineage>
        <taxon>Eukaryota</taxon>
        <taxon>Fungi</taxon>
        <taxon>Fungi incertae sedis</taxon>
        <taxon>Blastocladiomycota</taxon>
        <taxon>Blastocladiomycetes</taxon>
        <taxon>Blastocladiales</taxon>
        <taxon>Catenariaceae</taxon>
        <taxon>Catenaria</taxon>
    </lineage>
</organism>
<proteinExistence type="inferred from homology"/>
<keyword evidence="4 7" id="KW-0931">ER-Golgi transport</keyword>
<keyword evidence="6 7" id="KW-0472">Membrane</keyword>
<dbReference type="GO" id="GO:0035494">
    <property type="term" value="P:SNARE complex disassembly"/>
    <property type="evidence" value="ECO:0007669"/>
    <property type="project" value="TreeGrafter"/>
</dbReference>
<dbReference type="CDD" id="cd15832">
    <property type="entry name" value="SNAP"/>
    <property type="match status" value="1"/>
</dbReference>
<sequence>MSAAIAEAEALIEKAEKRLNAGVLSSLFGGNKYEEAEELYTKAANQFKLGKKWKEAGDAFMQAADMQMRLNERDEAASRFVDASNAYKKVSPQDAIKALQQAIQILTERGRFQMAAKHQKTIAEIYESDLVDLEKAMEAYELAAEWFQGEEASALANGCLLKVATFAAQLEKYTKAIELFEKIGAASMDNNLTKWSVKEYFQKAGLCYLAAEDHVGARQAVERYCDLDVTFATTRECKFVQDLLDALEASDADTFTAHVVEYDKLTKLDPWKTSVLLKIKKGIESTSFA</sequence>
<dbReference type="EMBL" id="MCFL01000001">
    <property type="protein sequence ID" value="ORZ41408.1"/>
    <property type="molecule type" value="Genomic_DNA"/>
</dbReference>
<evidence type="ECO:0000313" key="9">
    <source>
        <dbReference type="Proteomes" id="UP000193411"/>
    </source>
</evidence>
<evidence type="ECO:0000256" key="1">
    <source>
        <dbReference type="ARBA" id="ARBA00004170"/>
    </source>
</evidence>
<dbReference type="Gene3D" id="1.25.40.10">
    <property type="entry name" value="Tetratricopeptide repeat domain"/>
    <property type="match status" value="1"/>
</dbReference>
<comment type="similarity">
    <text evidence="2 7">Belongs to the SNAP family.</text>
</comment>
<dbReference type="Pfam" id="PF14938">
    <property type="entry name" value="SNAP"/>
    <property type="match status" value="1"/>
</dbReference>
<gene>
    <name evidence="8" type="ORF">BCR44DRAFT_125045</name>
</gene>
<keyword evidence="9" id="KW-1185">Reference proteome</keyword>
<dbReference type="GO" id="GO:0031201">
    <property type="term" value="C:SNARE complex"/>
    <property type="evidence" value="ECO:0007669"/>
    <property type="project" value="TreeGrafter"/>
</dbReference>
<comment type="caution">
    <text evidence="8">The sequence shown here is derived from an EMBL/GenBank/DDBJ whole genome shotgun (WGS) entry which is preliminary data.</text>
</comment>
<protein>
    <submittedName>
        <fullName evidence="8">Soluble NSF attachment protein</fullName>
    </submittedName>
</protein>
<evidence type="ECO:0000256" key="3">
    <source>
        <dbReference type="ARBA" id="ARBA00022448"/>
    </source>
</evidence>
<name>A0A1Y2I3F3_9FUNG</name>
<dbReference type="PANTHER" id="PTHR13768">
    <property type="entry name" value="SOLUBLE NSF ATTACHMENT PROTEIN SNAP"/>
    <property type="match status" value="1"/>
</dbReference>
<dbReference type="OrthoDB" id="9984275at2759"/>
<comment type="function">
    <text evidence="7">Required for vesicular transport between the endoplasmic reticulum and the Golgi apparatus.</text>
</comment>
<dbReference type="FunFam" id="1.25.40.10:FF:000049">
    <property type="entry name" value="Alpha-soluble NSF attachment protein-like"/>
    <property type="match status" value="1"/>
</dbReference>
<dbReference type="AlphaFoldDB" id="A0A1Y2I3F3"/>
<dbReference type="PRINTS" id="PR00448">
    <property type="entry name" value="NSFATTACHMNT"/>
</dbReference>
<reference evidence="8 9" key="1">
    <citation type="submission" date="2016-07" db="EMBL/GenBank/DDBJ databases">
        <title>Pervasive Adenine N6-methylation of Active Genes in Fungi.</title>
        <authorList>
            <consortium name="DOE Joint Genome Institute"/>
            <person name="Mondo S.J."/>
            <person name="Dannebaum R.O."/>
            <person name="Kuo R.C."/>
            <person name="Labutti K."/>
            <person name="Haridas S."/>
            <person name="Kuo A."/>
            <person name="Salamov A."/>
            <person name="Ahrendt S.R."/>
            <person name="Lipzen A."/>
            <person name="Sullivan W."/>
            <person name="Andreopoulos W.B."/>
            <person name="Clum A."/>
            <person name="Lindquist E."/>
            <person name="Daum C."/>
            <person name="Ramamoorthy G.K."/>
            <person name="Gryganskyi A."/>
            <person name="Culley D."/>
            <person name="Magnuson J.K."/>
            <person name="James T.Y."/>
            <person name="O'Malley M.A."/>
            <person name="Stajich J.E."/>
            <person name="Spatafora J.W."/>
            <person name="Visel A."/>
            <person name="Grigoriev I.V."/>
        </authorList>
    </citation>
    <scope>NUCLEOTIDE SEQUENCE [LARGE SCALE GENOMIC DNA]</scope>
    <source>
        <strain evidence="8 9">PL171</strain>
    </source>
</reference>
<dbReference type="GO" id="GO:0005483">
    <property type="term" value="F:soluble NSF attachment protein activity"/>
    <property type="evidence" value="ECO:0007669"/>
    <property type="project" value="TreeGrafter"/>
</dbReference>
<comment type="subcellular location">
    <subcellularLocation>
        <location evidence="1 7">Membrane</location>
        <topology evidence="1 7">Peripheral membrane protein</topology>
    </subcellularLocation>
</comment>
<evidence type="ECO:0000313" key="8">
    <source>
        <dbReference type="EMBL" id="ORZ41408.1"/>
    </source>
</evidence>
<accession>A0A1Y2I3F3</accession>